<keyword evidence="4" id="KW-1185">Reference proteome</keyword>
<organism evidence="3 4">
    <name type="scientific">Sulfoacidibacillus thermotolerans</name>
    <name type="common">Acidibacillus sulfuroxidans</name>
    <dbReference type="NCBI Taxonomy" id="1765684"/>
    <lineage>
        <taxon>Bacteria</taxon>
        <taxon>Bacillati</taxon>
        <taxon>Bacillota</taxon>
        <taxon>Bacilli</taxon>
        <taxon>Bacillales</taxon>
        <taxon>Alicyclobacillaceae</taxon>
        <taxon>Sulfoacidibacillus</taxon>
    </lineage>
</organism>
<dbReference type="Pfam" id="PF00590">
    <property type="entry name" value="TP_methylase"/>
    <property type="match status" value="1"/>
</dbReference>
<evidence type="ECO:0000259" key="2">
    <source>
        <dbReference type="Pfam" id="PF03819"/>
    </source>
</evidence>
<dbReference type="GO" id="GO:0046052">
    <property type="term" value="P:UTP catabolic process"/>
    <property type="evidence" value="ECO:0007669"/>
    <property type="project" value="TreeGrafter"/>
</dbReference>
<dbReference type="NCBIfam" id="TIGR00444">
    <property type="entry name" value="mazG"/>
    <property type="match status" value="1"/>
</dbReference>
<dbReference type="InterPro" id="IPR011551">
    <property type="entry name" value="NTP_PyrPHydrolase_MazG"/>
</dbReference>
<gene>
    <name evidence="3" type="ORF">BM613_02665</name>
</gene>
<accession>A0A2U3DB01</accession>
<evidence type="ECO:0000313" key="3">
    <source>
        <dbReference type="EMBL" id="PWI58450.1"/>
    </source>
</evidence>
<dbReference type="GO" id="GO:0046047">
    <property type="term" value="P:TTP catabolic process"/>
    <property type="evidence" value="ECO:0007669"/>
    <property type="project" value="TreeGrafter"/>
</dbReference>
<dbReference type="OrthoDB" id="9808939at2"/>
<dbReference type="SUPFAM" id="SSF101386">
    <property type="entry name" value="all-alpha NTP pyrophosphatases"/>
    <property type="match status" value="2"/>
</dbReference>
<reference evidence="3 4" key="1">
    <citation type="submission" date="2016-11" db="EMBL/GenBank/DDBJ databases">
        <title>Comparative genomics of Acidibacillus ferroxidans species.</title>
        <authorList>
            <person name="Oliveira G."/>
            <person name="Nunes G."/>
            <person name="Oliveira R."/>
            <person name="Araujo F."/>
            <person name="Salim A."/>
            <person name="Scholte L."/>
            <person name="Morais D."/>
            <person name="Nancucheo I."/>
            <person name="Johnson D.B."/>
            <person name="Grail B."/>
            <person name="Bittencourt J."/>
            <person name="Valadares R."/>
        </authorList>
    </citation>
    <scope>NUCLEOTIDE SEQUENCE [LARGE SCALE GENOMIC DNA]</scope>
    <source>
        <strain evidence="3 4">Y002</strain>
    </source>
</reference>
<dbReference type="InterPro" id="IPR024180">
    <property type="entry name" value="Tetrapyrrole_Mease/MazG_pred"/>
</dbReference>
<dbReference type="GO" id="GO:0006950">
    <property type="term" value="P:response to stress"/>
    <property type="evidence" value="ECO:0007669"/>
    <property type="project" value="UniProtKB-ARBA"/>
</dbReference>
<evidence type="ECO:0000259" key="1">
    <source>
        <dbReference type="Pfam" id="PF00590"/>
    </source>
</evidence>
<comment type="caution">
    <text evidence="3">The sequence shown here is derived from an EMBL/GenBank/DDBJ whole genome shotgun (WGS) entry which is preliminary data.</text>
</comment>
<protein>
    <submittedName>
        <fullName evidence="3">Nucleoside triphosphate pyrophosphohydrolase</fullName>
    </submittedName>
</protein>
<dbReference type="RefSeq" id="WP_109429637.1">
    <property type="nucleotide sequence ID" value="NZ_MPDK01000003.1"/>
</dbReference>
<dbReference type="GO" id="GO:0006203">
    <property type="term" value="P:dGTP catabolic process"/>
    <property type="evidence" value="ECO:0007669"/>
    <property type="project" value="TreeGrafter"/>
</dbReference>
<dbReference type="Proteomes" id="UP000245380">
    <property type="component" value="Unassembled WGS sequence"/>
</dbReference>
<dbReference type="InterPro" id="IPR035013">
    <property type="entry name" value="YabN_N"/>
</dbReference>
<dbReference type="PANTHER" id="PTHR30522:SF0">
    <property type="entry name" value="NUCLEOSIDE TRIPHOSPHATE PYROPHOSPHOHYDROLASE"/>
    <property type="match status" value="1"/>
</dbReference>
<dbReference type="CDD" id="cd11723">
    <property type="entry name" value="YabN_N_like"/>
    <property type="match status" value="1"/>
</dbReference>
<name>A0A2U3DB01_SULT2</name>
<feature type="domain" description="NTP pyrophosphohydrolase MazG-like" evidence="2">
    <location>
        <begin position="406"/>
        <end position="455"/>
    </location>
</feature>
<dbReference type="InterPro" id="IPR000878">
    <property type="entry name" value="4pyrrol_Mease"/>
</dbReference>
<dbReference type="PIRSF" id="PIRSF002845">
    <property type="entry name" value="Ttrprl_mtas_MazG"/>
    <property type="match status" value="1"/>
</dbReference>
<dbReference type="CDD" id="cd11528">
    <property type="entry name" value="NTP-PPase_MazG_Nterm"/>
    <property type="match status" value="1"/>
</dbReference>
<dbReference type="GO" id="GO:0047429">
    <property type="term" value="F:nucleoside triphosphate diphosphatase activity"/>
    <property type="evidence" value="ECO:0007669"/>
    <property type="project" value="InterPro"/>
</dbReference>
<dbReference type="PANTHER" id="PTHR30522">
    <property type="entry name" value="NUCLEOSIDE TRIPHOSPHATE PYROPHOSPHOHYDROLASE"/>
    <property type="match status" value="1"/>
</dbReference>
<dbReference type="SUPFAM" id="SSF53790">
    <property type="entry name" value="Tetrapyrrole methylase"/>
    <property type="match status" value="1"/>
</dbReference>
<keyword evidence="3" id="KW-0378">Hydrolase</keyword>
<dbReference type="InterPro" id="IPR048011">
    <property type="entry name" value="NTP-PPase_MazG-like_C"/>
</dbReference>
<dbReference type="EMBL" id="MPDK01000003">
    <property type="protein sequence ID" value="PWI58450.1"/>
    <property type="molecule type" value="Genomic_DNA"/>
</dbReference>
<proteinExistence type="predicted"/>
<feature type="domain" description="Tetrapyrrole methylase" evidence="1">
    <location>
        <begin position="6"/>
        <end position="207"/>
    </location>
</feature>
<evidence type="ECO:0000313" key="4">
    <source>
        <dbReference type="Proteomes" id="UP000245380"/>
    </source>
</evidence>
<dbReference type="InterPro" id="IPR048015">
    <property type="entry name" value="NTP-PPase_MazG-like_N"/>
</dbReference>
<dbReference type="InterPro" id="IPR035996">
    <property type="entry name" value="4pyrrol_Methylase_sf"/>
</dbReference>
<dbReference type="GO" id="GO:0008168">
    <property type="term" value="F:methyltransferase activity"/>
    <property type="evidence" value="ECO:0007669"/>
    <property type="project" value="InterPro"/>
</dbReference>
<feature type="domain" description="NTP pyrophosphohydrolase MazG-like" evidence="2">
    <location>
        <begin position="255"/>
        <end position="328"/>
    </location>
</feature>
<dbReference type="InterPro" id="IPR004518">
    <property type="entry name" value="MazG-like_dom"/>
</dbReference>
<dbReference type="GO" id="GO:0046081">
    <property type="term" value="P:dUTP catabolic process"/>
    <property type="evidence" value="ECO:0007669"/>
    <property type="project" value="TreeGrafter"/>
</dbReference>
<dbReference type="GO" id="GO:0046061">
    <property type="term" value="P:dATP catabolic process"/>
    <property type="evidence" value="ECO:0007669"/>
    <property type="project" value="TreeGrafter"/>
</dbReference>
<sequence>MGVIEIVGLGPGSVAGLPYGTLQRMQSGHPVYLRTARHPVVSFLDQQGVVYEALDRFYEQSETFAKVYESMAEYLFAQATEKSHLIYAVPGHPAIAERTVGLLAKSAESLGHTLLYGSGHSFLDDVLLRLGIDPIEGLLFIDASDVTPSRLNPRMHTVIVQMYNQEKAADVKIGLSEVYTDEYLVTVVRAVGLEDERVLQIPLYELDRVSFIDHLTTVYVPPVTEQPERLGEWSVLLEIVEKLRSPEGCPWDIEQTHASLVPYVLEEAYEVVDAIHREDMEDLVGELGDLLLQVTLHSQIGSEEGYFNARDVVRTLSEKLIRRHPHVFGESTAADVKAVMANWERIKQEEKARAGEGEKEEDLSILARVKRTQPPLRESVKLQQKAAEVGFDWPDVQGALDKVHEELNELRQTESPAEQENELGDLLFSVVNVARHLGIDPEKALQSANAKFRDRFYGVEQQLQARKWSFSDATLDILEEFWQNAKEKVSLRQEFPHPFTNSDH</sequence>
<dbReference type="GO" id="GO:0046076">
    <property type="term" value="P:dTTP catabolic process"/>
    <property type="evidence" value="ECO:0007669"/>
    <property type="project" value="TreeGrafter"/>
</dbReference>
<dbReference type="NCBIfam" id="NF007113">
    <property type="entry name" value="PRK09562.1"/>
    <property type="match status" value="1"/>
</dbReference>
<dbReference type="Pfam" id="PF03819">
    <property type="entry name" value="MazG"/>
    <property type="match status" value="2"/>
</dbReference>
<dbReference type="Gene3D" id="1.10.287.1080">
    <property type="entry name" value="MazG-like"/>
    <property type="match status" value="2"/>
</dbReference>
<dbReference type="FunFam" id="1.10.287.1080:FF:000001">
    <property type="entry name" value="Nucleoside triphosphate pyrophosphohydrolase"/>
    <property type="match status" value="1"/>
</dbReference>
<dbReference type="AlphaFoldDB" id="A0A2U3DB01"/>
<dbReference type="CDD" id="cd11529">
    <property type="entry name" value="NTP-PPase_MazG_Cterm"/>
    <property type="match status" value="1"/>
</dbReference>